<sequence>MSIRGSIDDLSTSGASGWLFAGRQDAPLIVQAMMNGTIIGEAVADQERADLAAAGLGDGRCGFSIAFYQDIAAQLLPTVQIKPQGSDLELPRTNLTGFIDFLSVMRARFPAAGWTGSVFGGLWIDRSDAAQVLAGRIATGATPADLETSLSRLIADGHLLLTGLHARSGFLAADLGAAADVPEGVPLHPRLGEGVDRLIRAIPDALFGETPLRLMRAVLDDNPSVYRVEAQRSDGEAFLQASAFDVLPSPTECLLTVAAIGGPVLVDLVRHSHRFPEFTADGRSRWLPETNAPTAIAVAQGASIQTNSLRPGDVMLLGPGTIFRLRPAAGEATALLVSCAPARQTPVRFLLGRGGSFTLQHFSGASLTV</sequence>
<reference evidence="2" key="1">
    <citation type="journal article" date="2021" name="Syst. Appl. Microbiol.">
        <title>Roseomonas hellenica sp. nov., isolated from roots of wild-growing Alkanna tinctoria.</title>
        <authorList>
            <person name="Rat A."/>
            <person name="Naranjo H.D."/>
            <person name="Lebbe L."/>
            <person name="Cnockaert M."/>
            <person name="Krigas N."/>
            <person name="Grigoriadou K."/>
            <person name="Maloupa E."/>
            <person name="Willems A."/>
        </authorList>
    </citation>
    <scope>NUCLEOTIDE SEQUENCE [LARGE SCALE GENOMIC DNA]</scope>
    <source>
        <strain evidence="2">LMG 31523</strain>
    </source>
</reference>
<organism evidence="1 2">
    <name type="scientific">Plastoroseomonas hellenica</name>
    <dbReference type="NCBI Taxonomy" id="2687306"/>
    <lineage>
        <taxon>Bacteria</taxon>
        <taxon>Pseudomonadati</taxon>
        <taxon>Pseudomonadota</taxon>
        <taxon>Alphaproteobacteria</taxon>
        <taxon>Acetobacterales</taxon>
        <taxon>Acetobacteraceae</taxon>
        <taxon>Plastoroseomonas</taxon>
    </lineage>
</organism>
<proteinExistence type="predicted"/>
<gene>
    <name evidence="1" type="ORF">GXW71_14560</name>
</gene>
<comment type="caution">
    <text evidence="1">The sequence shown here is derived from an EMBL/GenBank/DDBJ whole genome shotgun (WGS) entry which is preliminary data.</text>
</comment>
<dbReference type="EMBL" id="JAAGBB010000016">
    <property type="protein sequence ID" value="MBR0665578.1"/>
    <property type="molecule type" value="Genomic_DNA"/>
</dbReference>
<dbReference type="RefSeq" id="WP_211853252.1">
    <property type="nucleotide sequence ID" value="NZ_JAAGBB010000016.1"/>
</dbReference>
<evidence type="ECO:0000313" key="2">
    <source>
        <dbReference type="Proteomes" id="UP001196870"/>
    </source>
</evidence>
<dbReference type="Proteomes" id="UP001196870">
    <property type="component" value="Unassembled WGS sequence"/>
</dbReference>
<protein>
    <submittedName>
        <fullName evidence="1">Uncharacterized protein</fullName>
    </submittedName>
</protein>
<keyword evidence="2" id="KW-1185">Reference proteome</keyword>
<evidence type="ECO:0000313" key="1">
    <source>
        <dbReference type="EMBL" id="MBR0665578.1"/>
    </source>
</evidence>
<accession>A0ABS5EZ55</accession>
<name>A0ABS5EZ55_9PROT</name>